<protein>
    <recommendedName>
        <fullName evidence="3">Lipoprotein</fullName>
    </recommendedName>
</protein>
<comment type="caution">
    <text evidence="1">The sequence shown here is derived from an EMBL/GenBank/DDBJ whole genome shotgun (WGS) entry which is preliminary data.</text>
</comment>
<sequence length="208" mass="24243">MKRNDFVNDWKKIIFICFVLIGCAKYHRGEIRSDISIKLTNRSIKDSTDLKIIITNNSLKNYYLLYSGKSANDIMKEFNNGESLYTISAVLVTDENSSPDIELHDGSCPIDIITHTTKDILKLKPKQKVKLSIPFRMKTNISTDCYYGYKTDMMVPNKQYYVYMRYSIINEYFKNALPKTVKDSLEQMGYELYEPKIISNRVPLILKK</sequence>
<dbReference type="EMBL" id="VFJE01000049">
    <property type="protein sequence ID" value="TPD72267.1"/>
    <property type="molecule type" value="Genomic_DNA"/>
</dbReference>
<accession>A0A501QJL2</accession>
<dbReference type="PROSITE" id="PS51257">
    <property type="entry name" value="PROKAR_LIPOPROTEIN"/>
    <property type="match status" value="1"/>
</dbReference>
<name>A0A501QJL2_9FLAO</name>
<reference evidence="1 2" key="1">
    <citation type="submission" date="2019-06" db="EMBL/GenBank/DDBJ databases">
        <title>Flavobacterium sp. MaA-Y11 from geoumgang.</title>
        <authorList>
            <person name="Jeong S."/>
        </authorList>
    </citation>
    <scope>NUCLEOTIDE SEQUENCE [LARGE SCALE GENOMIC DNA]</scope>
    <source>
        <strain evidence="1 2">MaA-Y11</strain>
    </source>
</reference>
<proteinExistence type="predicted"/>
<evidence type="ECO:0000313" key="1">
    <source>
        <dbReference type="EMBL" id="TPD72267.1"/>
    </source>
</evidence>
<gene>
    <name evidence="1" type="ORF">FJA49_02595</name>
</gene>
<dbReference type="Proteomes" id="UP000319175">
    <property type="component" value="Unassembled WGS sequence"/>
</dbReference>
<dbReference type="AlphaFoldDB" id="A0A501QJL2"/>
<dbReference type="OrthoDB" id="1355603at2"/>
<dbReference type="RefSeq" id="WP_139998539.1">
    <property type="nucleotide sequence ID" value="NZ_VFJE01000049.1"/>
</dbReference>
<organism evidence="1 2">
    <name type="scientific">Flavobacterium microcysteis</name>
    <dbReference type="NCBI Taxonomy" id="2596891"/>
    <lineage>
        <taxon>Bacteria</taxon>
        <taxon>Pseudomonadati</taxon>
        <taxon>Bacteroidota</taxon>
        <taxon>Flavobacteriia</taxon>
        <taxon>Flavobacteriales</taxon>
        <taxon>Flavobacteriaceae</taxon>
        <taxon>Flavobacterium</taxon>
    </lineage>
</organism>
<evidence type="ECO:0008006" key="3">
    <source>
        <dbReference type="Google" id="ProtNLM"/>
    </source>
</evidence>
<keyword evidence="2" id="KW-1185">Reference proteome</keyword>
<evidence type="ECO:0000313" key="2">
    <source>
        <dbReference type="Proteomes" id="UP000319175"/>
    </source>
</evidence>